<evidence type="ECO:0000313" key="5">
    <source>
        <dbReference type="EMBL" id="MBB4285625.1"/>
    </source>
</evidence>
<dbReference type="GO" id="GO:0003941">
    <property type="term" value="F:L-serine ammonia-lyase activity"/>
    <property type="evidence" value="ECO:0007669"/>
    <property type="project" value="TreeGrafter"/>
</dbReference>
<evidence type="ECO:0000256" key="3">
    <source>
        <dbReference type="ARBA" id="ARBA00023239"/>
    </source>
</evidence>
<dbReference type="InterPro" id="IPR001926">
    <property type="entry name" value="TrpB-like_PALP"/>
</dbReference>
<comment type="cofactor">
    <cofactor evidence="1">
        <name>pyridoxal 5'-phosphate</name>
        <dbReference type="ChEBI" id="CHEBI:597326"/>
    </cofactor>
</comment>
<proteinExistence type="predicted"/>
<keyword evidence="3 5" id="KW-0456">Lyase</keyword>
<organism evidence="5 6">
    <name type="scientific">Roseospira goensis</name>
    <dbReference type="NCBI Taxonomy" id="391922"/>
    <lineage>
        <taxon>Bacteria</taxon>
        <taxon>Pseudomonadati</taxon>
        <taxon>Pseudomonadota</taxon>
        <taxon>Alphaproteobacteria</taxon>
        <taxon>Rhodospirillales</taxon>
        <taxon>Rhodospirillaceae</taxon>
        <taxon>Roseospira</taxon>
    </lineage>
</organism>
<evidence type="ECO:0000313" key="6">
    <source>
        <dbReference type="Proteomes" id="UP000555728"/>
    </source>
</evidence>
<dbReference type="SUPFAM" id="SSF53686">
    <property type="entry name" value="Tryptophan synthase beta subunit-like PLP-dependent enzymes"/>
    <property type="match status" value="1"/>
</dbReference>
<dbReference type="EMBL" id="JACIGI010000008">
    <property type="protein sequence ID" value="MBB4285625.1"/>
    <property type="molecule type" value="Genomic_DNA"/>
</dbReference>
<name>A0A7W6RZJ7_9PROT</name>
<dbReference type="EC" id="4.3.1.19" evidence="5"/>
<dbReference type="GO" id="GO:0006567">
    <property type="term" value="P:L-threonine catabolic process"/>
    <property type="evidence" value="ECO:0007669"/>
    <property type="project" value="TreeGrafter"/>
</dbReference>
<reference evidence="5 6" key="1">
    <citation type="submission" date="2020-08" db="EMBL/GenBank/DDBJ databases">
        <title>Genome sequencing of Purple Non-Sulfur Bacteria from various extreme environments.</title>
        <authorList>
            <person name="Mayer M."/>
        </authorList>
    </citation>
    <scope>NUCLEOTIDE SEQUENCE [LARGE SCALE GENOMIC DNA]</scope>
    <source>
        <strain evidence="5 6">JA135</strain>
    </source>
</reference>
<evidence type="ECO:0000259" key="4">
    <source>
        <dbReference type="Pfam" id="PF00291"/>
    </source>
</evidence>
<dbReference type="PANTHER" id="PTHR48078">
    <property type="entry name" value="THREONINE DEHYDRATASE, MITOCHONDRIAL-RELATED"/>
    <property type="match status" value="1"/>
</dbReference>
<dbReference type="InterPro" id="IPR036052">
    <property type="entry name" value="TrpB-like_PALP_sf"/>
</dbReference>
<accession>A0A7W6RZJ7</accession>
<dbReference type="RefSeq" id="WP_184433119.1">
    <property type="nucleotide sequence ID" value="NZ_JACIGI010000008.1"/>
</dbReference>
<dbReference type="Pfam" id="PF00291">
    <property type="entry name" value="PALP"/>
    <property type="match status" value="1"/>
</dbReference>
<dbReference type="PANTHER" id="PTHR48078:SF7">
    <property type="entry name" value="BLL6502 PROTEIN"/>
    <property type="match status" value="1"/>
</dbReference>
<gene>
    <name evidence="5" type="ORF">GGD88_001344</name>
</gene>
<protein>
    <submittedName>
        <fullName evidence="5">Threonine dehydratase</fullName>
        <ecNumber evidence="5">4.3.1.19</ecNumber>
    </submittedName>
</protein>
<dbReference type="NCBIfam" id="NF004771">
    <property type="entry name" value="PRK06110.1"/>
    <property type="match status" value="1"/>
</dbReference>
<sequence length="338" mass="34919">MTAALVRHPLARSTGALVGRAGLEAARDMLADLLAPTAQHSWPLLDAATGCSVSVKHENHNPTGAFKVRGGLVYTTHLKAERPGLTGVVCATRGNFGQSIALAARRVGLSATIVVPHGNNPEKNAAMRAYGATLIEHGDDFVAASEHARARAAEQGLHPVPSFHPWLVAGVGTYGLELFTAAPDLDAVFVPIGMGSGICGLISARNALGLSTRIYGVVSETVDAYRRSFLAGTPVSCDSADTIADGIAVRVPHPDALEAILGGAEDVLTVTDDEIRAAMGLYFTATHNVAEGAGAAPLAALRRYRDALGLAGKRVGLILSGGNADRALFADVLSRATP</sequence>
<comment type="caution">
    <text evidence="5">The sequence shown here is derived from an EMBL/GenBank/DDBJ whole genome shotgun (WGS) entry which is preliminary data.</text>
</comment>
<dbReference type="GO" id="GO:0006565">
    <property type="term" value="P:L-serine catabolic process"/>
    <property type="evidence" value="ECO:0007669"/>
    <property type="project" value="TreeGrafter"/>
</dbReference>
<dbReference type="CDD" id="cd01562">
    <property type="entry name" value="Thr-dehyd"/>
    <property type="match status" value="1"/>
</dbReference>
<dbReference type="AlphaFoldDB" id="A0A7W6RZJ7"/>
<dbReference type="InterPro" id="IPR050147">
    <property type="entry name" value="Ser/Thr_Dehydratase"/>
</dbReference>
<dbReference type="Gene3D" id="3.40.50.1100">
    <property type="match status" value="2"/>
</dbReference>
<dbReference type="GO" id="GO:0009097">
    <property type="term" value="P:isoleucine biosynthetic process"/>
    <property type="evidence" value="ECO:0007669"/>
    <property type="project" value="TreeGrafter"/>
</dbReference>
<keyword evidence="6" id="KW-1185">Reference proteome</keyword>
<feature type="domain" description="Tryptophan synthase beta chain-like PALP" evidence="4">
    <location>
        <begin position="34"/>
        <end position="321"/>
    </location>
</feature>
<evidence type="ECO:0000256" key="2">
    <source>
        <dbReference type="ARBA" id="ARBA00022898"/>
    </source>
</evidence>
<keyword evidence="2" id="KW-0663">Pyridoxal phosphate</keyword>
<dbReference type="GO" id="GO:0004794">
    <property type="term" value="F:threonine deaminase activity"/>
    <property type="evidence" value="ECO:0007669"/>
    <property type="project" value="UniProtKB-EC"/>
</dbReference>
<evidence type="ECO:0000256" key="1">
    <source>
        <dbReference type="ARBA" id="ARBA00001933"/>
    </source>
</evidence>
<dbReference type="Proteomes" id="UP000555728">
    <property type="component" value="Unassembled WGS sequence"/>
</dbReference>